<feature type="transmembrane region" description="Helical" evidence="1">
    <location>
        <begin position="129"/>
        <end position="151"/>
    </location>
</feature>
<protein>
    <recommendedName>
        <fullName evidence="5">Thiamine biosynthesis protein ThiC</fullName>
    </recommendedName>
</protein>
<keyword evidence="4" id="KW-1185">Reference proteome</keyword>
<organism evidence="2 4">
    <name type="scientific">Parerythrobacter jejuensis</name>
    <dbReference type="NCBI Taxonomy" id="795812"/>
    <lineage>
        <taxon>Bacteria</taxon>
        <taxon>Pseudomonadati</taxon>
        <taxon>Pseudomonadota</taxon>
        <taxon>Alphaproteobacteria</taxon>
        <taxon>Sphingomonadales</taxon>
        <taxon>Erythrobacteraceae</taxon>
        <taxon>Parerythrobacter</taxon>
    </lineage>
</organism>
<accession>A0A845AN73</accession>
<dbReference type="Proteomes" id="UP000446786">
    <property type="component" value="Unassembled WGS sequence"/>
</dbReference>
<dbReference type="AlphaFoldDB" id="A0A845AN73"/>
<dbReference type="EMBL" id="WTYE01000001">
    <property type="protein sequence ID" value="MXP30345.1"/>
    <property type="molecule type" value="Genomic_DNA"/>
</dbReference>
<feature type="transmembrane region" description="Helical" evidence="1">
    <location>
        <begin position="7"/>
        <end position="27"/>
    </location>
</feature>
<dbReference type="EMBL" id="WTYE01000001">
    <property type="protein sequence ID" value="MXP33105.1"/>
    <property type="molecule type" value="Genomic_DNA"/>
</dbReference>
<reference evidence="2 4" key="1">
    <citation type="submission" date="2019-12" db="EMBL/GenBank/DDBJ databases">
        <title>Genomic-based taxomic classification of the family Erythrobacteraceae.</title>
        <authorList>
            <person name="Xu L."/>
        </authorList>
    </citation>
    <scope>NUCLEOTIDE SEQUENCE [LARGE SCALE GENOMIC DNA]</scope>
    <source>
        <strain evidence="2 4">JCM 16677</strain>
    </source>
</reference>
<sequence>MSTLKAAQIAAILLIATVVTQILYMAFLGGPQPSDPAQGTTQADVVAYFTDRWAEVATIWTVEVLAFAGVAMTALVVMARGGGSQLAWAAIALAALVNLIQLGLGLAVFRPIALAEQPVFGLFGTVVAGAFYFYFLAKALIGVAAIALGTVLFKSSTATPAKIVSGITALLGVIALGANIAGIAQGMGWVLIAGASGTLATMFVAIAGVMAVKRSVSD</sequence>
<keyword evidence="1" id="KW-0472">Membrane</keyword>
<feature type="transmembrane region" description="Helical" evidence="1">
    <location>
        <begin position="86"/>
        <end position="109"/>
    </location>
</feature>
<evidence type="ECO:0000313" key="4">
    <source>
        <dbReference type="Proteomes" id="UP000446786"/>
    </source>
</evidence>
<dbReference type="RefSeq" id="WP_160777904.1">
    <property type="nucleotide sequence ID" value="NZ_BAAAZF010000001.1"/>
</dbReference>
<comment type="caution">
    <text evidence="2">The sequence shown here is derived from an EMBL/GenBank/DDBJ whole genome shotgun (WGS) entry which is preliminary data.</text>
</comment>
<keyword evidence="1" id="KW-0812">Transmembrane</keyword>
<evidence type="ECO:0000313" key="2">
    <source>
        <dbReference type="EMBL" id="MXP30345.1"/>
    </source>
</evidence>
<feature type="transmembrane region" description="Helical" evidence="1">
    <location>
        <begin position="163"/>
        <end position="183"/>
    </location>
</feature>
<evidence type="ECO:0000256" key="1">
    <source>
        <dbReference type="SAM" id="Phobius"/>
    </source>
</evidence>
<keyword evidence="1" id="KW-1133">Transmembrane helix</keyword>
<feature type="transmembrane region" description="Helical" evidence="1">
    <location>
        <begin position="57"/>
        <end position="79"/>
    </location>
</feature>
<gene>
    <name evidence="2" type="ORF">GRI94_00750</name>
    <name evidence="3" type="ORF">GRI94_14840</name>
</gene>
<feature type="transmembrane region" description="Helical" evidence="1">
    <location>
        <begin position="189"/>
        <end position="212"/>
    </location>
</feature>
<dbReference type="OrthoDB" id="6383392at2"/>
<evidence type="ECO:0000313" key="3">
    <source>
        <dbReference type="EMBL" id="MXP33105.1"/>
    </source>
</evidence>
<name>A0A845AN73_9SPHN</name>
<proteinExistence type="predicted"/>
<evidence type="ECO:0008006" key="5">
    <source>
        <dbReference type="Google" id="ProtNLM"/>
    </source>
</evidence>